<dbReference type="RefSeq" id="WP_046370551.1">
    <property type="nucleotide sequence ID" value="NZ_BBWV01000003.1"/>
</dbReference>
<proteinExistence type="predicted"/>
<organism evidence="1 2">
    <name type="scientific">Flavihumibacter petaseus NBRC 106054</name>
    <dbReference type="NCBI Taxonomy" id="1220578"/>
    <lineage>
        <taxon>Bacteria</taxon>
        <taxon>Pseudomonadati</taxon>
        <taxon>Bacteroidota</taxon>
        <taxon>Chitinophagia</taxon>
        <taxon>Chitinophagales</taxon>
        <taxon>Chitinophagaceae</taxon>
        <taxon>Flavihumibacter</taxon>
    </lineage>
</organism>
<evidence type="ECO:0000313" key="2">
    <source>
        <dbReference type="Proteomes" id="UP000033121"/>
    </source>
</evidence>
<accession>A0A0E9N5P4</accession>
<reference evidence="1 2" key="1">
    <citation type="submission" date="2015-04" db="EMBL/GenBank/DDBJ databases">
        <title>Whole genome shotgun sequence of Flavihumibacter petaseus NBRC 106054.</title>
        <authorList>
            <person name="Miyazawa S."/>
            <person name="Hosoyama A."/>
            <person name="Hashimoto M."/>
            <person name="Noguchi M."/>
            <person name="Tsuchikane K."/>
            <person name="Ohji S."/>
            <person name="Yamazoe A."/>
            <person name="Ichikawa N."/>
            <person name="Kimura A."/>
            <person name="Fujita N."/>
        </authorList>
    </citation>
    <scope>NUCLEOTIDE SEQUENCE [LARGE SCALE GENOMIC DNA]</scope>
    <source>
        <strain evidence="1 2">NBRC 106054</strain>
    </source>
</reference>
<comment type="caution">
    <text evidence="1">The sequence shown here is derived from an EMBL/GenBank/DDBJ whole genome shotgun (WGS) entry which is preliminary data.</text>
</comment>
<keyword evidence="2" id="KW-1185">Reference proteome</keyword>
<dbReference type="Proteomes" id="UP000033121">
    <property type="component" value="Unassembled WGS sequence"/>
</dbReference>
<name>A0A0E9N5P4_9BACT</name>
<evidence type="ECO:0000313" key="1">
    <source>
        <dbReference type="EMBL" id="GAO44665.1"/>
    </source>
</evidence>
<protein>
    <submittedName>
        <fullName evidence="1">Uncharacterized protein</fullName>
    </submittedName>
</protein>
<dbReference type="AlphaFoldDB" id="A0A0E9N5P4"/>
<dbReference type="EMBL" id="BBWV01000003">
    <property type="protein sequence ID" value="GAO44665.1"/>
    <property type="molecule type" value="Genomic_DNA"/>
</dbReference>
<dbReference type="OrthoDB" id="613240at2"/>
<dbReference type="STRING" id="1220578.FPE01S_03_07040"/>
<sequence>MKQVLLLSGCLLAGIANGQTAKFDFKLGMEYDLPRKTTDLAFVGNDKDGLVNISIKKEELILVQFDPKSLNKSSERIIDVPEATRNMNSEVVTEFTNGQYFWLHSDWNKDDQQEQLYSARINVKTGKLEDNNKLLFSTTKVTGNLVPRGWYISKVDDKYDFTYSHDKTKLLISYRLFPEQRNDKKNYDKLGFQVFNDNMEKLWGGEFSMPYTEAVMDNSDFTVDSEGNAYLLAKVYENDSRKEKDKEGKPGYHFEVMKFSKGSSKPMITKVMLDDYFIRETTLIENGSKSLVVACTYSKKSKKRNTGTDGVFLANIDGTGNLVNFKKGYYEFPVEELAKYEKGRDRRKMERAEDFEMPNLKVRDVIVEQDGSIFFSCEEYMMEVVYTSRMSGTGVYMNSSTKNYYYYYDDIIATKIDANGNMAWVRKVPKRQYGVNDYATLGYKTVSDASGYYFLYLDNIKNMDLADEDVPKRHVNGKGGQVIVTKIGNDGKMKKELLFDTRDEDVMIYPRMFNRIEGNRFIGRAKIKRNVFQPLMITQKGGSTGS</sequence>
<gene>
    <name evidence="1" type="ORF">FPE01S_03_07040</name>
</gene>